<protein>
    <submittedName>
        <fullName evidence="1">Uncharacterized protein</fullName>
    </submittedName>
</protein>
<gene>
    <name evidence="1" type="ORF">QBC35DRAFT_301901</name>
</gene>
<dbReference type="AlphaFoldDB" id="A0AAN6WNM3"/>
<keyword evidence="2" id="KW-1185">Reference proteome</keyword>
<comment type="caution">
    <text evidence="1">The sequence shown here is derived from an EMBL/GenBank/DDBJ whole genome shotgun (WGS) entry which is preliminary data.</text>
</comment>
<reference evidence="1" key="2">
    <citation type="submission" date="2023-05" db="EMBL/GenBank/DDBJ databases">
        <authorList>
            <consortium name="Lawrence Berkeley National Laboratory"/>
            <person name="Steindorff A."/>
            <person name="Hensen N."/>
            <person name="Bonometti L."/>
            <person name="Westerberg I."/>
            <person name="Brannstrom I.O."/>
            <person name="Guillou S."/>
            <person name="Cros-Aarteil S."/>
            <person name="Calhoun S."/>
            <person name="Haridas S."/>
            <person name="Kuo A."/>
            <person name="Mondo S."/>
            <person name="Pangilinan J."/>
            <person name="Riley R."/>
            <person name="Labutti K."/>
            <person name="Andreopoulos B."/>
            <person name="Lipzen A."/>
            <person name="Chen C."/>
            <person name="Yanf M."/>
            <person name="Daum C."/>
            <person name="Ng V."/>
            <person name="Clum A."/>
            <person name="Ohm R."/>
            <person name="Martin F."/>
            <person name="Silar P."/>
            <person name="Natvig D."/>
            <person name="Lalanne C."/>
            <person name="Gautier V."/>
            <person name="Ament-Velasquez S.L."/>
            <person name="Kruys A."/>
            <person name="Hutchinson M.I."/>
            <person name="Powell A.J."/>
            <person name="Barry K."/>
            <person name="Miller A.N."/>
            <person name="Grigoriev I.V."/>
            <person name="Debuchy R."/>
            <person name="Gladieux P."/>
            <person name="Thoren M.H."/>
            <person name="Johannesson H."/>
        </authorList>
    </citation>
    <scope>NUCLEOTIDE SEQUENCE</scope>
    <source>
        <strain evidence="1">PSN309</strain>
    </source>
</reference>
<accession>A0AAN6WNM3</accession>
<reference evidence="1" key="1">
    <citation type="journal article" date="2023" name="Mol. Phylogenet. Evol.">
        <title>Genome-scale phylogeny and comparative genomics of the fungal order Sordariales.</title>
        <authorList>
            <person name="Hensen N."/>
            <person name="Bonometti L."/>
            <person name="Westerberg I."/>
            <person name="Brannstrom I.O."/>
            <person name="Guillou S."/>
            <person name="Cros-Aarteil S."/>
            <person name="Calhoun S."/>
            <person name="Haridas S."/>
            <person name="Kuo A."/>
            <person name="Mondo S."/>
            <person name="Pangilinan J."/>
            <person name="Riley R."/>
            <person name="LaButti K."/>
            <person name="Andreopoulos B."/>
            <person name="Lipzen A."/>
            <person name="Chen C."/>
            <person name="Yan M."/>
            <person name="Daum C."/>
            <person name="Ng V."/>
            <person name="Clum A."/>
            <person name="Steindorff A."/>
            <person name="Ohm R.A."/>
            <person name="Martin F."/>
            <person name="Silar P."/>
            <person name="Natvig D.O."/>
            <person name="Lalanne C."/>
            <person name="Gautier V."/>
            <person name="Ament-Velasquez S.L."/>
            <person name="Kruys A."/>
            <person name="Hutchinson M.I."/>
            <person name="Powell A.J."/>
            <person name="Barry K."/>
            <person name="Miller A.N."/>
            <person name="Grigoriev I.V."/>
            <person name="Debuchy R."/>
            <person name="Gladieux P."/>
            <person name="Hiltunen Thoren M."/>
            <person name="Johannesson H."/>
        </authorList>
    </citation>
    <scope>NUCLEOTIDE SEQUENCE</scope>
    <source>
        <strain evidence="1">PSN309</strain>
    </source>
</reference>
<evidence type="ECO:0000313" key="2">
    <source>
        <dbReference type="Proteomes" id="UP001302126"/>
    </source>
</evidence>
<dbReference type="EMBL" id="MU864448">
    <property type="protein sequence ID" value="KAK4185478.1"/>
    <property type="molecule type" value="Genomic_DNA"/>
</dbReference>
<name>A0AAN6WNM3_9PEZI</name>
<proteinExistence type="predicted"/>
<evidence type="ECO:0000313" key="1">
    <source>
        <dbReference type="EMBL" id="KAK4185478.1"/>
    </source>
</evidence>
<organism evidence="1 2">
    <name type="scientific">Podospora australis</name>
    <dbReference type="NCBI Taxonomy" id="1536484"/>
    <lineage>
        <taxon>Eukaryota</taxon>
        <taxon>Fungi</taxon>
        <taxon>Dikarya</taxon>
        <taxon>Ascomycota</taxon>
        <taxon>Pezizomycotina</taxon>
        <taxon>Sordariomycetes</taxon>
        <taxon>Sordariomycetidae</taxon>
        <taxon>Sordariales</taxon>
        <taxon>Podosporaceae</taxon>
        <taxon>Podospora</taxon>
    </lineage>
</organism>
<sequence length="249" mass="27361">MPTLMMAFNEVHNLMKVFQSFHKILPEFQTNQLEAHALLSCCLQSSERQVLKLESKLNNLMGPSKPVGSNVKGKLKEVARTMKYPFQQGKLRDLRDAAGNILQRLGLVIQLANLNLEIAQTSSLDSMQNMVKIVEANTSQQNVLLGNLDKTVGSNTTVLQNNSSALQDNTSTLQNITSGLEDNTSSVQHHTTSVEANTEEARLMGIAFTSNASNIGGLASLWRVGWTGYSLVLQPSCLRPKCHRASTKH</sequence>
<dbReference type="Proteomes" id="UP001302126">
    <property type="component" value="Unassembled WGS sequence"/>
</dbReference>